<keyword evidence="3" id="KW-0131">Cell cycle</keyword>
<keyword evidence="1" id="KW-0132">Cell division</keyword>
<dbReference type="GO" id="GO:0030435">
    <property type="term" value="P:sporulation resulting in formation of a cellular spore"/>
    <property type="evidence" value="ECO:0007669"/>
    <property type="project" value="InterPro"/>
</dbReference>
<dbReference type="PANTHER" id="PTHR38429">
    <property type="entry name" value="SEPTATION PROTEIN SPOVG-RELATED"/>
    <property type="match status" value="1"/>
</dbReference>
<dbReference type="PANTHER" id="PTHR38429:SF1">
    <property type="entry name" value="SEPTATION PROTEIN SPOVG-RELATED"/>
    <property type="match status" value="1"/>
</dbReference>
<dbReference type="Gene3D" id="3.30.1120.40">
    <property type="entry name" value="Stage V sporulation protein G"/>
    <property type="match status" value="1"/>
</dbReference>
<accession>A0A9D2AXS5</accession>
<keyword evidence="2" id="KW-0717">Septation</keyword>
<sequence length="116" mass="12970">MNQQKNALYPSEVHSPMEVEVKIYRPSPKGPVLADASVTLNGCFAIRGIQIREGKNGPFVSMPSRQVKGEYRDVCFPCTKEFKQAFDQTVLEAYQMELRQKEEPVQSGPVMGGMGM</sequence>
<evidence type="ECO:0000256" key="1">
    <source>
        <dbReference type="ARBA" id="ARBA00022618"/>
    </source>
</evidence>
<dbReference type="InterPro" id="IPR036751">
    <property type="entry name" value="SpoVG_sf"/>
</dbReference>
<comment type="caution">
    <text evidence="4">The sequence shown here is derived from an EMBL/GenBank/DDBJ whole genome shotgun (WGS) entry which is preliminary data.</text>
</comment>
<evidence type="ECO:0000313" key="5">
    <source>
        <dbReference type="Proteomes" id="UP000886780"/>
    </source>
</evidence>
<reference evidence="4" key="1">
    <citation type="journal article" date="2021" name="PeerJ">
        <title>Extensive microbial diversity within the chicken gut microbiome revealed by metagenomics and culture.</title>
        <authorList>
            <person name="Gilroy R."/>
            <person name="Ravi A."/>
            <person name="Getino M."/>
            <person name="Pursley I."/>
            <person name="Horton D.L."/>
            <person name="Alikhan N.F."/>
            <person name="Baker D."/>
            <person name="Gharbi K."/>
            <person name="Hall N."/>
            <person name="Watson M."/>
            <person name="Adriaenssens E.M."/>
            <person name="Foster-Nyarko E."/>
            <person name="Jarju S."/>
            <person name="Secka A."/>
            <person name="Antonio M."/>
            <person name="Oren A."/>
            <person name="Chaudhuri R.R."/>
            <person name="La Ragione R."/>
            <person name="Hildebrand F."/>
            <person name="Pallen M.J."/>
        </authorList>
    </citation>
    <scope>NUCLEOTIDE SEQUENCE</scope>
    <source>
        <strain evidence="4">ChiGjej4B4-12881</strain>
    </source>
</reference>
<evidence type="ECO:0000313" key="4">
    <source>
        <dbReference type="EMBL" id="HIX53051.1"/>
    </source>
</evidence>
<dbReference type="EMBL" id="DXEU01000177">
    <property type="protein sequence ID" value="HIX53051.1"/>
    <property type="molecule type" value="Genomic_DNA"/>
</dbReference>
<dbReference type="AlphaFoldDB" id="A0A9D2AXS5"/>
<dbReference type="Pfam" id="PF04026">
    <property type="entry name" value="SpoVG"/>
    <property type="match status" value="1"/>
</dbReference>
<protein>
    <submittedName>
        <fullName evidence="4">SpoVG family protein</fullName>
    </submittedName>
</protein>
<reference evidence="4" key="2">
    <citation type="submission" date="2021-04" db="EMBL/GenBank/DDBJ databases">
        <authorList>
            <person name="Gilroy R."/>
        </authorList>
    </citation>
    <scope>NUCLEOTIDE SEQUENCE</scope>
    <source>
        <strain evidence="4">ChiGjej4B4-12881</strain>
    </source>
</reference>
<dbReference type="GO" id="GO:0000917">
    <property type="term" value="P:division septum assembly"/>
    <property type="evidence" value="ECO:0007669"/>
    <property type="project" value="UniProtKB-KW"/>
</dbReference>
<dbReference type="InterPro" id="IPR007170">
    <property type="entry name" value="SpoVG"/>
</dbReference>
<gene>
    <name evidence="4" type="ORF">IAA28_09630</name>
</gene>
<dbReference type="SUPFAM" id="SSF160537">
    <property type="entry name" value="SpoVG-like"/>
    <property type="match status" value="1"/>
</dbReference>
<organism evidence="4 5">
    <name type="scientific">Candidatus Lachnoclostridium stercoripullorum</name>
    <dbReference type="NCBI Taxonomy" id="2838635"/>
    <lineage>
        <taxon>Bacteria</taxon>
        <taxon>Bacillati</taxon>
        <taxon>Bacillota</taxon>
        <taxon>Clostridia</taxon>
        <taxon>Lachnospirales</taxon>
        <taxon>Lachnospiraceae</taxon>
    </lineage>
</organism>
<evidence type="ECO:0000256" key="3">
    <source>
        <dbReference type="ARBA" id="ARBA00023306"/>
    </source>
</evidence>
<proteinExistence type="predicted"/>
<evidence type="ECO:0000256" key="2">
    <source>
        <dbReference type="ARBA" id="ARBA00023210"/>
    </source>
</evidence>
<dbReference type="Proteomes" id="UP000886780">
    <property type="component" value="Unassembled WGS sequence"/>
</dbReference>
<name>A0A9D2AXS5_9FIRM</name>